<protein>
    <submittedName>
        <fullName evidence="1">Uncharacterized protein</fullName>
    </submittedName>
</protein>
<comment type="caution">
    <text evidence="1">The sequence shown here is derived from an EMBL/GenBank/DDBJ whole genome shotgun (WGS) entry which is preliminary data.</text>
</comment>
<sequence length="47" mass="5305">MGGALLERSWHVCRISQVLGLLIKRQACFKLGRKKVGPQTNSFCRSM</sequence>
<organism evidence="1 2">
    <name type="scientific">Candidatus Hakubella thermalkaliphila</name>
    <dbReference type="NCBI Taxonomy" id="2754717"/>
    <lineage>
        <taxon>Bacteria</taxon>
        <taxon>Bacillati</taxon>
        <taxon>Actinomycetota</taxon>
        <taxon>Actinomycetota incertae sedis</taxon>
        <taxon>Candidatus Hakubellales</taxon>
        <taxon>Candidatus Hakubellaceae</taxon>
        <taxon>Candidatus Hakubella</taxon>
    </lineage>
</organism>
<name>A0A6V8PR04_9ACTN</name>
<dbReference type="Proteomes" id="UP000576480">
    <property type="component" value="Unassembled WGS sequence"/>
</dbReference>
<accession>A0A6V8PR04</accession>
<proteinExistence type="predicted"/>
<evidence type="ECO:0000313" key="2">
    <source>
        <dbReference type="Proteomes" id="UP000576480"/>
    </source>
</evidence>
<reference evidence="1 2" key="1">
    <citation type="journal article" date="2020" name="Front. Microbiol.">
        <title>Single-cell genomics of novel Actinobacteria with the Wood-Ljungdahl pathway discovered in a serpentinizing system.</title>
        <authorList>
            <person name="Merino N."/>
            <person name="Kawai M."/>
            <person name="Boyd E.S."/>
            <person name="Colman D.R."/>
            <person name="McGlynn S.E."/>
            <person name="Nealson K.H."/>
            <person name="Kurokawa K."/>
            <person name="Hongoh Y."/>
        </authorList>
    </citation>
    <scope>NUCLEOTIDE SEQUENCE [LARGE SCALE GENOMIC DNA]</scope>
    <source>
        <strain evidence="1 2">S43</strain>
    </source>
</reference>
<dbReference type="AlphaFoldDB" id="A0A6V8PR04"/>
<dbReference type="EMBL" id="BLSB01000013">
    <property type="protein sequence ID" value="GFP34623.1"/>
    <property type="molecule type" value="Genomic_DNA"/>
</dbReference>
<evidence type="ECO:0000313" key="1">
    <source>
        <dbReference type="EMBL" id="GFP34623.1"/>
    </source>
</evidence>
<gene>
    <name evidence="1" type="ORF">HKBW3S43_00416</name>
</gene>